<evidence type="ECO:0000313" key="2">
    <source>
        <dbReference type="EMBL" id="GIJ64611.1"/>
    </source>
</evidence>
<name>A0A8J3ZN61_9ACTN</name>
<evidence type="ECO:0000256" key="1">
    <source>
        <dbReference type="SAM" id="MobiDB-lite"/>
    </source>
</evidence>
<organism evidence="2 3">
    <name type="scientific">Virgisporangium aurantiacum</name>
    <dbReference type="NCBI Taxonomy" id="175570"/>
    <lineage>
        <taxon>Bacteria</taxon>
        <taxon>Bacillati</taxon>
        <taxon>Actinomycetota</taxon>
        <taxon>Actinomycetes</taxon>
        <taxon>Micromonosporales</taxon>
        <taxon>Micromonosporaceae</taxon>
        <taxon>Virgisporangium</taxon>
    </lineage>
</organism>
<gene>
    <name evidence="2" type="ORF">Vau01_121270</name>
</gene>
<dbReference type="AlphaFoldDB" id="A0A8J3ZN61"/>
<accession>A0A8J3ZN61</accession>
<sequence>MFRPRRRRDHSILFGSQNEQSNETWPLDAAAGDIVTVPPASGGHLLLRVAGTVYDPSLAPSGQEQTRHAHLATALLAGASMQRTRLTAWLRSEPARPVTHFPRACRPGI</sequence>
<feature type="region of interest" description="Disordered" evidence="1">
    <location>
        <begin position="1"/>
        <end position="20"/>
    </location>
</feature>
<keyword evidence="3" id="KW-1185">Reference proteome</keyword>
<dbReference type="EMBL" id="BOPG01000122">
    <property type="protein sequence ID" value="GIJ64611.1"/>
    <property type="molecule type" value="Genomic_DNA"/>
</dbReference>
<comment type="caution">
    <text evidence="2">The sequence shown here is derived from an EMBL/GenBank/DDBJ whole genome shotgun (WGS) entry which is preliminary data.</text>
</comment>
<dbReference type="Proteomes" id="UP000612585">
    <property type="component" value="Unassembled WGS sequence"/>
</dbReference>
<reference evidence="2" key="1">
    <citation type="submission" date="2021-01" db="EMBL/GenBank/DDBJ databases">
        <title>Whole genome shotgun sequence of Virgisporangium aurantiacum NBRC 16421.</title>
        <authorList>
            <person name="Komaki H."/>
            <person name="Tamura T."/>
        </authorList>
    </citation>
    <scope>NUCLEOTIDE SEQUENCE</scope>
    <source>
        <strain evidence="2">NBRC 16421</strain>
    </source>
</reference>
<evidence type="ECO:0000313" key="3">
    <source>
        <dbReference type="Proteomes" id="UP000612585"/>
    </source>
</evidence>
<proteinExistence type="predicted"/>
<protein>
    <submittedName>
        <fullName evidence="2">Uncharacterized protein</fullName>
    </submittedName>
</protein>